<dbReference type="InterPro" id="IPR001633">
    <property type="entry name" value="EAL_dom"/>
</dbReference>
<protein>
    <recommendedName>
        <fullName evidence="1">cyclic-guanylate-specific phosphodiesterase</fullName>
        <ecNumber evidence="1">3.1.4.52</ecNumber>
    </recommendedName>
</protein>
<dbReference type="InterPro" id="IPR043128">
    <property type="entry name" value="Rev_trsase/Diguanyl_cyclase"/>
</dbReference>
<organism evidence="6 7">
    <name type="scientific">Thalassotalea euphylliae</name>
    <dbReference type="NCBI Taxonomy" id="1655234"/>
    <lineage>
        <taxon>Bacteria</taxon>
        <taxon>Pseudomonadati</taxon>
        <taxon>Pseudomonadota</taxon>
        <taxon>Gammaproteobacteria</taxon>
        <taxon>Alteromonadales</taxon>
        <taxon>Colwelliaceae</taxon>
        <taxon>Thalassotalea</taxon>
    </lineage>
</organism>
<dbReference type="PROSITE" id="PS50887">
    <property type="entry name" value="GGDEF"/>
    <property type="match status" value="1"/>
</dbReference>
<dbReference type="InterPro" id="IPR035919">
    <property type="entry name" value="EAL_sf"/>
</dbReference>
<dbReference type="Gene3D" id="3.20.20.450">
    <property type="entry name" value="EAL domain"/>
    <property type="match status" value="1"/>
</dbReference>
<dbReference type="CDD" id="cd01948">
    <property type="entry name" value="EAL"/>
    <property type="match status" value="1"/>
</dbReference>
<evidence type="ECO:0000256" key="3">
    <source>
        <dbReference type="SAM" id="Phobius"/>
    </source>
</evidence>
<dbReference type="InterPro" id="IPR021796">
    <property type="entry name" value="Tll0287-like_dom"/>
</dbReference>
<feature type="transmembrane region" description="Helical" evidence="3">
    <location>
        <begin position="220"/>
        <end position="238"/>
    </location>
</feature>
<feature type="transmembrane region" description="Helical" evidence="3">
    <location>
        <begin position="20"/>
        <end position="41"/>
    </location>
</feature>
<dbReference type="SUPFAM" id="SSF55073">
    <property type="entry name" value="Nucleotide cyclase"/>
    <property type="match status" value="1"/>
</dbReference>
<proteinExistence type="predicted"/>
<dbReference type="FunFam" id="3.20.20.450:FF:000001">
    <property type="entry name" value="Cyclic di-GMP phosphodiesterase yahA"/>
    <property type="match status" value="1"/>
</dbReference>
<evidence type="ECO:0000313" key="7">
    <source>
        <dbReference type="Proteomes" id="UP000256899"/>
    </source>
</evidence>
<dbReference type="Pfam" id="PF00990">
    <property type="entry name" value="GGDEF"/>
    <property type="match status" value="1"/>
</dbReference>
<dbReference type="PROSITE" id="PS50883">
    <property type="entry name" value="EAL"/>
    <property type="match status" value="1"/>
</dbReference>
<dbReference type="EMBL" id="QUOT01000001">
    <property type="protein sequence ID" value="REL29747.1"/>
    <property type="molecule type" value="Genomic_DNA"/>
</dbReference>
<dbReference type="SMART" id="SM00267">
    <property type="entry name" value="GGDEF"/>
    <property type="match status" value="1"/>
</dbReference>
<gene>
    <name evidence="6" type="ORF">DXX94_02935</name>
</gene>
<dbReference type="Gene3D" id="3.30.70.270">
    <property type="match status" value="1"/>
</dbReference>
<dbReference type="Pfam" id="PF11845">
    <property type="entry name" value="Tll0287-like"/>
    <property type="match status" value="1"/>
</dbReference>
<keyword evidence="2" id="KW-0973">c-di-GMP</keyword>
<dbReference type="InterPro" id="IPR050706">
    <property type="entry name" value="Cyclic-di-GMP_PDE-like"/>
</dbReference>
<dbReference type="Proteomes" id="UP000256899">
    <property type="component" value="Unassembled WGS sequence"/>
</dbReference>
<name>A0A3E0TZC9_9GAMM</name>
<dbReference type="SMART" id="SM00052">
    <property type="entry name" value="EAL"/>
    <property type="match status" value="1"/>
</dbReference>
<evidence type="ECO:0000259" key="4">
    <source>
        <dbReference type="PROSITE" id="PS50883"/>
    </source>
</evidence>
<keyword evidence="7" id="KW-1185">Reference proteome</keyword>
<dbReference type="PANTHER" id="PTHR33121">
    <property type="entry name" value="CYCLIC DI-GMP PHOSPHODIESTERASE PDEF"/>
    <property type="match status" value="1"/>
</dbReference>
<keyword evidence="3" id="KW-1133">Transmembrane helix</keyword>
<dbReference type="SUPFAM" id="SSF141868">
    <property type="entry name" value="EAL domain-like"/>
    <property type="match status" value="1"/>
</dbReference>
<feature type="domain" description="GGDEF" evidence="5">
    <location>
        <begin position="335"/>
        <end position="475"/>
    </location>
</feature>
<dbReference type="Gene3D" id="6.10.340.10">
    <property type="match status" value="1"/>
</dbReference>
<evidence type="ECO:0000259" key="5">
    <source>
        <dbReference type="PROSITE" id="PS50887"/>
    </source>
</evidence>
<dbReference type="InterPro" id="IPR000160">
    <property type="entry name" value="GGDEF_dom"/>
</dbReference>
<dbReference type="AlphaFoldDB" id="A0A3E0TZC9"/>
<evidence type="ECO:0000256" key="1">
    <source>
        <dbReference type="ARBA" id="ARBA00012282"/>
    </source>
</evidence>
<feature type="domain" description="EAL" evidence="4">
    <location>
        <begin position="484"/>
        <end position="738"/>
    </location>
</feature>
<sequence>MKSIFSSFKKRLQQPKPLQWYISAPLPLFAGLALMLVLLVAPKVIEDLVKANAVETAVDLTKTLQKIRNYYAEHVLSEVSNTDTIEITHLHKLSDNSIPIPATFLMEMAQSYSEEDKLRVNVTSPHPFNSRKTRAMNEFQKLAWQQLTLNPEQPVSTFDNVAGNRVVKVALPDKLTASACVDCHNSHQDSSRRDWQLGDVRGILEITVDVEHSLKRANQLSFMMILVSFVSLLILVLFNRHIAKKVVTPLSAITAAMTSLSERKIVSTETSHSGYKEVNALGNAFLNFQNSEQKRQALENEVRQLAYYDSLTSLPNRSAALERLNEQANLASTKHSFALIIINIEKFNEINDTLGYNIGDQTLIQVAKRITNVFVQEYVARFNTTEFAVIMPCKNAEGEPCPMKVEAMTKQVITRLQSPMMIDEHQLHLSISIGINQVVNSASNKQQINEIVAHGNIALHQAETSHTQKIVTYTPELSNALNQRVSMIKALKLAIANNELVPFFQPQLDLNTGELVGAEVLLRWIKPDGTLVPPFTFIPLAEASGLILPIGKLVLEQACQLNKQWQDKGFKPFRVAVNVSGVQFDQDNIVDEVSNALTLSGLEPKWLELEVTETALMADINEIIAKLSQLRELGIELAIDDFGTGYSSLNYLKRLPINRLKIDQSFVRNVIDNEDDQAIIEMILNLGKSMKLSVLAEGVEGPAEEAFLKSMNCDEVQGYYYAKPMPTSDFEVYLQSINKA</sequence>
<dbReference type="EC" id="3.1.4.52" evidence="1"/>
<keyword evidence="3" id="KW-0472">Membrane</keyword>
<dbReference type="PANTHER" id="PTHR33121:SF70">
    <property type="entry name" value="SIGNALING PROTEIN YKOW"/>
    <property type="match status" value="1"/>
</dbReference>
<dbReference type="InterPro" id="IPR029787">
    <property type="entry name" value="Nucleotide_cyclase"/>
</dbReference>
<dbReference type="GO" id="GO:0071111">
    <property type="term" value="F:cyclic-guanylate-specific phosphodiesterase activity"/>
    <property type="evidence" value="ECO:0007669"/>
    <property type="project" value="UniProtKB-EC"/>
</dbReference>
<dbReference type="CDD" id="cd01949">
    <property type="entry name" value="GGDEF"/>
    <property type="match status" value="1"/>
</dbReference>
<dbReference type="Pfam" id="PF00563">
    <property type="entry name" value="EAL"/>
    <property type="match status" value="1"/>
</dbReference>
<evidence type="ECO:0000313" key="6">
    <source>
        <dbReference type="EMBL" id="REL29747.1"/>
    </source>
</evidence>
<evidence type="ECO:0000256" key="2">
    <source>
        <dbReference type="ARBA" id="ARBA00022636"/>
    </source>
</evidence>
<comment type="caution">
    <text evidence="6">The sequence shown here is derived from an EMBL/GenBank/DDBJ whole genome shotgun (WGS) entry which is preliminary data.</text>
</comment>
<keyword evidence="3" id="KW-0812">Transmembrane</keyword>
<dbReference type="RefSeq" id="WP_116013750.1">
    <property type="nucleotide sequence ID" value="NZ_QUOT01000001.1"/>
</dbReference>
<reference evidence="7" key="1">
    <citation type="submission" date="2018-08" db="EMBL/GenBank/DDBJ databases">
        <title>Thalassotalea euphylliae genome.</title>
        <authorList>
            <person name="Summers S."/>
            <person name="Rice S.A."/>
            <person name="Freckelton M.L."/>
            <person name="Nedved B.T."/>
            <person name="Hadfield M.G."/>
        </authorList>
    </citation>
    <scope>NUCLEOTIDE SEQUENCE [LARGE SCALE GENOMIC DNA]</scope>
    <source>
        <strain evidence="7">H3</strain>
    </source>
</reference>
<accession>A0A3E0TZC9</accession>
<dbReference type="NCBIfam" id="TIGR00254">
    <property type="entry name" value="GGDEF"/>
    <property type="match status" value="1"/>
</dbReference>